<dbReference type="Pfam" id="PF00412">
    <property type="entry name" value="LIM"/>
    <property type="match status" value="2"/>
</dbReference>
<gene>
    <name evidence="7" type="ORF">SPHA_14534</name>
</gene>
<dbReference type="SUPFAM" id="SSF57716">
    <property type="entry name" value="Glucocorticoid receptor-like (DNA-binding domain)"/>
    <property type="match status" value="1"/>
</dbReference>
<dbReference type="GO" id="GO:0035331">
    <property type="term" value="P:negative regulation of hippo signaling"/>
    <property type="evidence" value="ECO:0007669"/>
    <property type="project" value="TreeGrafter"/>
</dbReference>
<evidence type="ECO:0000313" key="7">
    <source>
        <dbReference type="EMBL" id="CAE1177245.1"/>
    </source>
</evidence>
<proteinExistence type="predicted"/>
<feature type="region of interest" description="Disordered" evidence="5">
    <location>
        <begin position="186"/>
        <end position="239"/>
    </location>
</feature>
<dbReference type="PANTHER" id="PTHR24219">
    <property type="entry name" value="LIM DOMAIN-CONTAINING PROTEIN JUB"/>
    <property type="match status" value="1"/>
</dbReference>
<comment type="caution">
    <text evidence="7">The sequence shown here is derived from an EMBL/GenBank/DDBJ whole genome shotgun (WGS) entry which is preliminary data.</text>
</comment>
<evidence type="ECO:0000259" key="6">
    <source>
        <dbReference type="PROSITE" id="PS50023"/>
    </source>
</evidence>
<dbReference type="InterPro" id="IPR001781">
    <property type="entry name" value="Znf_LIM"/>
</dbReference>
<evidence type="ECO:0000313" key="8">
    <source>
        <dbReference type="Proteomes" id="UP000597762"/>
    </source>
</evidence>
<dbReference type="InterPro" id="IPR047172">
    <property type="entry name" value="Ajuba-like"/>
</dbReference>
<evidence type="ECO:0000256" key="4">
    <source>
        <dbReference type="PROSITE-ProRule" id="PRU00125"/>
    </source>
</evidence>
<name>A0A812BC10_ACAPH</name>
<dbReference type="GO" id="GO:0000932">
    <property type="term" value="C:P-body"/>
    <property type="evidence" value="ECO:0007669"/>
    <property type="project" value="TreeGrafter"/>
</dbReference>
<feature type="domain" description="LIM zinc-binding" evidence="6">
    <location>
        <begin position="44"/>
        <end position="113"/>
    </location>
</feature>
<dbReference type="OrthoDB" id="25414at2759"/>
<dbReference type="PANTHER" id="PTHR24219:SF4">
    <property type="entry name" value="LIM DOMAIN-CONTAINING PROTEIN JUB"/>
    <property type="match status" value="1"/>
</dbReference>
<dbReference type="FunFam" id="2.10.110.10:FF:000037">
    <property type="entry name" value="LIM domain-containing protein 1"/>
    <property type="match status" value="1"/>
</dbReference>
<dbReference type="PROSITE" id="PS50023">
    <property type="entry name" value="LIM_DOMAIN_2"/>
    <property type="match status" value="1"/>
</dbReference>
<dbReference type="CDD" id="cd09438">
    <property type="entry name" value="LIM3_Ajuba_like"/>
    <property type="match status" value="1"/>
</dbReference>
<evidence type="ECO:0000256" key="1">
    <source>
        <dbReference type="ARBA" id="ARBA00022723"/>
    </source>
</evidence>
<accession>A0A812BC10</accession>
<evidence type="ECO:0000256" key="3">
    <source>
        <dbReference type="ARBA" id="ARBA00023038"/>
    </source>
</evidence>
<dbReference type="GO" id="GO:0005634">
    <property type="term" value="C:nucleus"/>
    <property type="evidence" value="ECO:0007669"/>
    <property type="project" value="TreeGrafter"/>
</dbReference>
<evidence type="ECO:0000256" key="5">
    <source>
        <dbReference type="SAM" id="MobiDB-lite"/>
    </source>
</evidence>
<dbReference type="Proteomes" id="UP000597762">
    <property type="component" value="Unassembled WGS sequence"/>
</dbReference>
<keyword evidence="3 4" id="KW-0440">LIM domain</keyword>
<dbReference type="EMBL" id="CAHIKZ030000497">
    <property type="protein sequence ID" value="CAE1177245.1"/>
    <property type="molecule type" value="Genomic_DNA"/>
</dbReference>
<dbReference type="SMART" id="SM00132">
    <property type="entry name" value="LIM"/>
    <property type="match status" value="2"/>
</dbReference>
<dbReference type="GO" id="GO:0003714">
    <property type="term" value="F:transcription corepressor activity"/>
    <property type="evidence" value="ECO:0007669"/>
    <property type="project" value="TreeGrafter"/>
</dbReference>
<dbReference type="GO" id="GO:0046872">
    <property type="term" value="F:metal ion binding"/>
    <property type="evidence" value="ECO:0007669"/>
    <property type="project" value="UniProtKB-KW"/>
</dbReference>
<dbReference type="Gene3D" id="2.10.110.10">
    <property type="entry name" value="Cysteine Rich Protein"/>
    <property type="match status" value="2"/>
</dbReference>
<dbReference type="GO" id="GO:0005912">
    <property type="term" value="C:adherens junction"/>
    <property type="evidence" value="ECO:0007669"/>
    <property type="project" value="TreeGrafter"/>
</dbReference>
<organism evidence="7 8">
    <name type="scientific">Acanthosepion pharaonis</name>
    <name type="common">Pharaoh cuttlefish</name>
    <name type="synonym">Sepia pharaonis</name>
    <dbReference type="NCBI Taxonomy" id="158019"/>
    <lineage>
        <taxon>Eukaryota</taxon>
        <taxon>Metazoa</taxon>
        <taxon>Spiralia</taxon>
        <taxon>Lophotrochozoa</taxon>
        <taxon>Mollusca</taxon>
        <taxon>Cephalopoda</taxon>
        <taxon>Coleoidea</taxon>
        <taxon>Decapodiformes</taxon>
        <taxon>Sepiida</taxon>
        <taxon>Sepiina</taxon>
        <taxon>Sepiidae</taxon>
        <taxon>Acanthosepion</taxon>
    </lineage>
</organism>
<dbReference type="GO" id="GO:0007010">
    <property type="term" value="P:cytoskeleton organization"/>
    <property type="evidence" value="ECO:0007669"/>
    <property type="project" value="TreeGrafter"/>
</dbReference>
<keyword evidence="2 4" id="KW-0862">Zinc</keyword>
<dbReference type="InterPro" id="IPR047248">
    <property type="entry name" value="Ajuba-like_LIM3"/>
</dbReference>
<dbReference type="GO" id="GO:0005667">
    <property type="term" value="C:transcription regulator complex"/>
    <property type="evidence" value="ECO:0007669"/>
    <property type="project" value="TreeGrafter"/>
</dbReference>
<reference evidence="7" key="1">
    <citation type="submission" date="2021-01" db="EMBL/GenBank/DDBJ databases">
        <authorList>
            <person name="Li R."/>
            <person name="Bekaert M."/>
        </authorList>
    </citation>
    <scope>NUCLEOTIDE SEQUENCE</scope>
    <source>
        <strain evidence="7">Farmed</strain>
    </source>
</reference>
<protein>
    <submittedName>
        <fullName evidence="7">AJUBA</fullName>
    </submittedName>
</protein>
<dbReference type="GO" id="GO:0001666">
    <property type="term" value="P:response to hypoxia"/>
    <property type="evidence" value="ECO:0007669"/>
    <property type="project" value="TreeGrafter"/>
</dbReference>
<keyword evidence="1 4" id="KW-0479">Metal-binding</keyword>
<sequence>MGKAYHPGCFRCCECNECLDGVPFTIDVDNKIYCVADYHRVFAPKCAACGQAITPVEGTEETVRVVSMDKDFHVDCYHCEDCGMQLTDEPDKRCYPYQDILLCRNCHIKRLNKRYPDEKFCVDPVTQLIKNMADDKSKNNSGASFHLGGTVGDFVPATISVLSSPQMNTPAGYRGSYCSNSTTGGADGGGGGGASSNRSSGMHNYGVDTDQYSSSNYPLLPPPPPQGYNQQLPTSPVKSSIKYQITEL</sequence>
<keyword evidence="8" id="KW-1185">Reference proteome</keyword>
<evidence type="ECO:0000256" key="2">
    <source>
        <dbReference type="ARBA" id="ARBA00022833"/>
    </source>
</evidence>
<dbReference type="AlphaFoldDB" id="A0A812BC10"/>